<organism evidence="6 7">
    <name type="scientific">Litoreibacter arenae DSM 19593</name>
    <dbReference type="NCBI Taxonomy" id="1123360"/>
    <lineage>
        <taxon>Bacteria</taxon>
        <taxon>Pseudomonadati</taxon>
        <taxon>Pseudomonadota</taxon>
        <taxon>Alphaproteobacteria</taxon>
        <taxon>Rhodobacterales</taxon>
        <taxon>Roseobacteraceae</taxon>
        <taxon>Litoreibacter</taxon>
    </lineage>
</organism>
<dbReference type="GO" id="GO:0003700">
    <property type="term" value="F:DNA-binding transcription factor activity"/>
    <property type="evidence" value="ECO:0007669"/>
    <property type="project" value="TreeGrafter"/>
</dbReference>
<dbReference type="SUPFAM" id="SSF47413">
    <property type="entry name" value="lambda repressor-like DNA-binding domains"/>
    <property type="match status" value="1"/>
</dbReference>
<gene>
    <name evidence="6" type="ORF">thalar_02230</name>
</gene>
<dbReference type="PROSITE" id="PS50932">
    <property type="entry name" value="HTH_LACI_2"/>
    <property type="match status" value="1"/>
</dbReference>
<dbReference type="Proteomes" id="UP000015351">
    <property type="component" value="Unassembled WGS sequence"/>
</dbReference>
<dbReference type="Pfam" id="PF00356">
    <property type="entry name" value="LacI"/>
    <property type="match status" value="1"/>
</dbReference>
<name>S9RMR7_9RHOB</name>
<dbReference type="Gene3D" id="1.10.260.40">
    <property type="entry name" value="lambda repressor-like DNA-binding domains"/>
    <property type="match status" value="1"/>
</dbReference>
<dbReference type="PANTHER" id="PTHR30146:SF148">
    <property type="entry name" value="HTH-TYPE TRANSCRIPTIONAL REPRESSOR PURR-RELATED"/>
    <property type="match status" value="1"/>
</dbReference>
<dbReference type="Pfam" id="PF13377">
    <property type="entry name" value="Peripla_BP_3"/>
    <property type="match status" value="1"/>
</dbReference>
<dbReference type="OrthoDB" id="8433438at2"/>
<dbReference type="CDD" id="cd06267">
    <property type="entry name" value="PBP1_LacI_sugar_binding-like"/>
    <property type="match status" value="1"/>
</dbReference>
<dbReference type="STRING" id="1123360.thalar_02230"/>
<evidence type="ECO:0000259" key="5">
    <source>
        <dbReference type="PROSITE" id="PS50932"/>
    </source>
</evidence>
<keyword evidence="3" id="KW-0238">DNA-binding</keyword>
<dbReference type="InterPro" id="IPR028082">
    <property type="entry name" value="Peripla_BP_I"/>
</dbReference>
<protein>
    <submittedName>
        <fullName evidence="6">Putative transcriptional regulator protein, LacI family</fullName>
    </submittedName>
</protein>
<dbReference type="eggNOG" id="COG1609">
    <property type="taxonomic scope" value="Bacteria"/>
</dbReference>
<evidence type="ECO:0000256" key="3">
    <source>
        <dbReference type="ARBA" id="ARBA00023125"/>
    </source>
</evidence>
<dbReference type="InterPro" id="IPR000843">
    <property type="entry name" value="HTH_LacI"/>
</dbReference>
<dbReference type="InterPro" id="IPR010982">
    <property type="entry name" value="Lambda_DNA-bd_dom_sf"/>
</dbReference>
<feature type="domain" description="HTH lacI-type" evidence="5">
    <location>
        <begin position="3"/>
        <end position="59"/>
    </location>
</feature>
<dbReference type="InterPro" id="IPR046335">
    <property type="entry name" value="LacI/GalR-like_sensor"/>
</dbReference>
<evidence type="ECO:0000256" key="1">
    <source>
        <dbReference type="ARBA" id="ARBA00022491"/>
    </source>
</evidence>
<dbReference type="SMART" id="SM00354">
    <property type="entry name" value="HTH_LACI"/>
    <property type="match status" value="1"/>
</dbReference>
<dbReference type="AlphaFoldDB" id="S9RMR7"/>
<proteinExistence type="predicted"/>
<keyword evidence="7" id="KW-1185">Reference proteome</keyword>
<dbReference type="Gene3D" id="3.40.50.2300">
    <property type="match status" value="2"/>
</dbReference>
<dbReference type="PATRIC" id="fig|1123360.3.peg.2207"/>
<evidence type="ECO:0000313" key="7">
    <source>
        <dbReference type="Proteomes" id="UP000015351"/>
    </source>
</evidence>
<dbReference type="RefSeq" id="WP_021100785.1">
    <property type="nucleotide sequence ID" value="NZ_KE557306.1"/>
</dbReference>
<accession>S9RMR7</accession>
<dbReference type="PANTHER" id="PTHR30146">
    <property type="entry name" value="LACI-RELATED TRANSCRIPTIONAL REPRESSOR"/>
    <property type="match status" value="1"/>
</dbReference>
<comment type="caution">
    <text evidence="6">The sequence shown here is derived from an EMBL/GenBank/DDBJ whole genome shotgun (WGS) entry which is preliminary data.</text>
</comment>
<evidence type="ECO:0000313" key="6">
    <source>
        <dbReference type="EMBL" id="EPX79405.1"/>
    </source>
</evidence>
<sequence>MKPRLSDIARNLSVSSATVSLALSGKGKGRISTETMDRIEAEAARIGYAPNQMGKALRTGRSQVIGLVLPDFANPLFPRMARAIITAAEAKGYGVLVADSLSDTTTQERAVQQLVNLGADGLVVIPRKGSKIAKSSIPIVVIDAATSPLNVVSADHAGGGEIAVTHLREHGHTDILYLGDTQSSLVQRTRIKGMMRAGGPGGRTLWMEDAPDIAAAVRDGVTAIATTSDRIALQVMLDLAAAGLRVPQDVSITGFDNLDFGEIVSPSLTTVATSDTIIGTGAIDALDAQINGADPITEHTVPMHLISRETVARLTSGGETT</sequence>
<dbReference type="GO" id="GO:0000976">
    <property type="term" value="F:transcription cis-regulatory region binding"/>
    <property type="evidence" value="ECO:0007669"/>
    <property type="project" value="TreeGrafter"/>
</dbReference>
<dbReference type="EMBL" id="AONI01000010">
    <property type="protein sequence ID" value="EPX79405.1"/>
    <property type="molecule type" value="Genomic_DNA"/>
</dbReference>
<dbReference type="SUPFAM" id="SSF53822">
    <property type="entry name" value="Periplasmic binding protein-like I"/>
    <property type="match status" value="1"/>
</dbReference>
<keyword evidence="1" id="KW-0678">Repressor</keyword>
<evidence type="ECO:0000256" key="4">
    <source>
        <dbReference type="ARBA" id="ARBA00023163"/>
    </source>
</evidence>
<reference evidence="7" key="1">
    <citation type="journal article" date="2013" name="Stand. Genomic Sci.">
        <title>Genome sequence of the Litoreibacter arenae type strain (DSM 19593(T)), a member of the Roseobacter clade isolated from sea sand.</title>
        <authorList>
            <person name="Riedel T."/>
            <person name="Fiebig A."/>
            <person name="Petersen J."/>
            <person name="Gronow S."/>
            <person name="Kyrpides N.C."/>
            <person name="Goker M."/>
            <person name="Klenk H.P."/>
        </authorList>
    </citation>
    <scope>NUCLEOTIDE SEQUENCE [LARGE SCALE GENOMIC DNA]</scope>
    <source>
        <strain evidence="7">DSM 19593</strain>
    </source>
</reference>
<keyword evidence="4" id="KW-0804">Transcription</keyword>
<dbReference type="CDD" id="cd01392">
    <property type="entry name" value="HTH_LacI"/>
    <property type="match status" value="1"/>
</dbReference>
<keyword evidence="2" id="KW-0805">Transcription regulation</keyword>
<evidence type="ECO:0000256" key="2">
    <source>
        <dbReference type="ARBA" id="ARBA00023015"/>
    </source>
</evidence>
<dbReference type="HOGENOM" id="CLU_037628_6_1_5"/>